<organism evidence="2 3">
    <name type="scientific">Flagellimonas nanhaiensis</name>
    <dbReference type="NCBI Taxonomy" id="2292706"/>
    <lineage>
        <taxon>Bacteria</taxon>
        <taxon>Pseudomonadati</taxon>
        <taxon>Bacteroidota</taxon>
        <taxon>Flavobacteriia</taxon>
        <taxon>Flavobacteriales</taxon>
        <taxon>Flavobacteriaceae</taxon>
        <taxon>Flagellimonas</taxon>
    </lineage>
</organism>
<keyword evidence="1" id="KW-0472">Membrane</keyword>
<evidence type="ECO:0000313" key="3">
    <source>
        <dbReference type="Proteomes" id="UP000261828"/>
    </source>
</evidence>
<proteinExistence type="predicted"/>
<feature type="transmembrane region" description="Helical" evidence="1">
    <location>
        <begin position="33"/>
        <end position="51"/>
    </location>
</feature>
<accession>A0A371JPL8</accession>
<evidence type="ECO:0000256" key="1">
    <source>
        <dbReference type="SAM" id="Phobius"/>
    </source>
</evidence>
<keyword evidence="1" id="KW-0812">Transmembrane</keyword>
<reference evidence="2 3" key="1">
    <citation type="submission" date="2018-08" db="EMBL/GenBank/DDBJ databases">
        <title>Muricauda nanhaiensis sp. nov., isolated from seawater of the South China Sea.</title>
        <authorList>
            <person name="Dang Y."/>
        </authorList>
    </citation>
    <scope>NUCLEOTIDE SEQUENCE [LARGE SCALE GENOMIC DNA]</scope>
    <source>
        <strain evidence="2 3">SM1704</strain>
    </source>
</reference>
<dbReference type="Proteomes" id="UP000261828">
    <property type="component" value="Unassembled WGS sequence"/>
</dbReference>
<keyword evidence="1" id="KW-1133">Transmembrane helix</keyword>
<comment type="caution">
    <text evidence="2">The sequence shown here is derived from an EMBL/GenBank/DDBJ whole genome shotgun (WGS) entry which is preliminary data.</text>
</comment>
<sequence>MFTFLFLRLGSTFFKKEYGTKMKNHWPIRFSNWQAAIFYGVVLTAMSMFLLKWTNVLTF</sequence>
<protein>
    <submittedName>
        <fullName evidence="2">Uncharacterized protein</fullName>
    </submittedName>
</protein>
<evidence type="ECO:0000313" key="2">
    <source>
        <dbReference type="EMBL" id="RDY59383.1"/>
    </source>
</evidence>
<dbReference type="AlphaFoldDB" id="A0A371JPL8"/>
<name>A0A371JPL8_9FLAO</name>
<dbReference type="EMBL" id="QTJX01000002">
    <property type="protein sequence ID" value="RDY59383.1"/>
    <property type="molecule type" value="Genomic_DNA"/>
</dbReference>
<gene>
    <name evidence="2" type="ORF">DX873_08325</name>
</gene>
<keyword evidence="3" id="KW-1185">Reference proteome</keyword>